<comment type="pathway">
    <text evidence="2">Protein modification; protein neddylation.</text>
</comment>
<name>A0A2P5E3P5_PARAD</name>
<keyword evidence="20" id="KW-1185">Reference proteome</keyword>
<evidence type="ECO:0000256" key="16">
    <source>
        <dbReference type="PROSITE-ProRule" id="PRU10132"/>
    </source>
</evidence>
<dbReference type="Gene3D" id="1.10.10.520">
    <property type="entry name" value="Ubiquitin activating enzymes (Uba3). Chain: B, domain 2"/>
    <property type="match status" value="1"/>
</dbReference>
<comment type="catalytic activity">
    <reaction evidence="15">
        <text>ATP + [NEDD8 protein] + [E1 NEDD8-activating enzyme]-L-cysteine = AMP + diphosphate + [E1 NEDD8-activating enzyme]-S-[NEDD8 protein]-yl-L-cysteine.</text>
        <dbReference type="EC" id="6.2.1.64"/>
    </reaction>
</comment>
<dbReference type="SUPFAM" id="SSF69572">
    <property type="entry name" value="Activating enzymes of the ubiquitin-like proteins"/>
    <property type="match status" value="1"/>
</dbReference>
<evidence type="ECO:0000256" key="11">
    <source>
        <dbReference type="ARBA" id="ARBA00022968"/>
    </source>
</evidence>
<dbReference type="InterPro" id="IPR000594">
    <property type="entry name" value="ThiF_NAD_FAD-bd"/>
</dbReference>
<dbReference type="Pfam" id="PF14416">
    <property type="entry name" value="PMR5N"/>
    <property type="match status" value="1"/>
</dbReference>
<dbReference type="FunFam" id="3.50.50.80:FF:000002">
    <property type="entry name" value="SUMO-activating enzyme subunit 2"/>
    <property type="match status" value="1"/>
</dbReference>
<evidence type="ECO:0000256" key="15">
    <source>
        <dbReference type="ARBA" id="ARBA00024626"/>
    </source>
</evidence>
<keyword evidence="13 17" id="KW-0472">Membrane</keyword>
<dbReference type="InterPro" id="IPR033127">
    <property type="entry name" value="UBQ-activ_enz_E1_Cys_AS"/>
</dbReference>
<dbReference type="InterPro" id="IPR014929">
    <property type="entry name" value="E2-binding"/>
</dbReference>
<evidence type="ECO:0000313" key="20">
    <source>
        <dbReference type="Proteomes" id="UP000237105"/>
    </source>
</evidence>
<keyword evidence="9" id="KW-0833">Ubl conjugation pathway</keyword>
<protein>
    <recommendedName>
        <fullName evidence="5">NEDD8-activating enzyme E1 catalytic subunit</fullName>
        <ecNumber evidence="14">6.2.1.64</ecNumber>
    </recommendedName>
</protein>
<feature type="domain" description="E2 binding" evidence="18">
    <location>
        <begin position="731"/>
        <end position="822"/>
    </location>
</feature>
<evidence type="ECO:0000256" key="9">
    <source>
        <dbReference type="ARBA" id="ARBA00022786"/>
    </source>
</evidence>
<evidence type="ECO:0000256" key="7">
    <source>
        <dbReference type="ARBA" id="ARBA00022692"/>
    </source>
</evidence>
<dbReference type="FunFam" id="1.10.10.520:FF:000001">
    <property type="entry name" value="NEDD8-activating enzyme E1 catalytic subunit"/>
    <property type="match status" value="1"/>
</dbReference>
<dbReference type="Pfam" id="PF13839">
    <property type="entry name" value="PC-Esterase"/>
    <property type="match status" value="1"/>
</dbReference>
<comment type="caution">
    <text evidence="19">The sequence shown here is derived from an EMBL/GenBank/DDBJ whole genome shotgun (WGS) entry which is preliminary data.</text>
</comment>
<dbReference type="InterPro" id="IPR025846">
    <property type="entry name" value="TBL_N"/>
</dbReference>
<organism evidence="19 20">
    <name type="scientific">Parasponia andersonii</name>
    <name type="common">Sponia andersonii</name>
    <dbReference type="NCBI Taxonomy" id="3476"/>
    <lineage>
        <taxon>Eukaryota</taxon>
        <taxon>Viridiplantae</taxon>
        <taxon>Streptophyta</taxon>
        <taxon>Embryophyta</taxon>
        <taxon>Tracheophyta</taxon>
        <taxon>Spermatophyta</taxon>
        <taxon>Magnoliopsida</taxon>
        <taxon>eudicotyledons</taxon>
        <taxon>Gunneridae</taxon>
        <taxon>Pentapetalae</taxon>
        <taxon>rosids</taxon>
        <taxon>fabids</taxon>
        <taxon>Rosales</taxon>
        <taxon>Cannabaceae</taxon>
        <taxon>Parasponia</taxon>
    </lineage>
</organism>
<dbReference type="Pfam" id="PF08825">
    <property type="entry name" value="E2_bind"/>
    <property type="match status" value="1"/>
</dbReference>
<dbReference type="PANTHER" id="PTHR32285">
    <property type="entry name" value="PROTEIN TRICHOME BIREFRINGENCE-LIKE 9-RELATED"/>
    <property type="match status" value="1"/>
</dbReference>
<evidence type="ECO:0000259" key="18">
    <source>
        <dbReference type="SMART" id="SM01181"/>
    </source>
</evidence>
<evidence type="ECO:0000256" key="17">
    <source>
        <dbReference type="SAM" id="Phobius"/>
    </source>
</evidence>
<dbReference type="Gene3D" id="3.10.290.20">
    <property type="entry name" value="Ubiquitin-like 2 activating enzyme e1b. Chain: B, domain 3"/>
    <property type="match status" value="1"/>
</dbReference>
<dbReference type="FunFam" id="3.10.290.20:FF:000006">
    <property type="entry name" value="NEDD8-activating enzyme E1 catalytic subunit"/>
    <property type="match status" value="1"/>
</dbReference>
<evidence type="ECO:0000256" key="13">
    <source>
        <dbReference type="ARBA" id="ARBA00023136"/>
    </source>
</evidence>
<keyword evidence="11" id="KW-0735">Signal-anchor</keyword>
<dbReference type="PANTHER" id="PTHR32285:SF213">
    <property type="entry name" value="PROTEIN TRICHOME BIREFRINGENCE-LIKE 11"/>
    <property type="match status" value="1"/>
</dbReference>
<dbReference type="Proteomes" id="UP000237105">
    <property type="component" value="Unassembled WGS sequence"/>
</dbReference>
<dbReference type="EMBL" id="JXTB01000002">
    <property type="protein sequence ID" value="PON80152.1"/>
    <property type="molecule type" value="Genomic_DNA"/>
</dbReference>
<dbReference type="InterPro" id="IPR035985">
    <property type="entry name" value="Ubiquitin-activating_enz"/>
</dbReference>
<dbReference type="GO" id="GO:0005524">
    <property type="term" value="F:ATP binding"/>
    <property type="evidence" value="ECO:0007669"/>
    <property type="project" value="UniProtKB-KW"/>
</dbReference>
<feature type="active site" description="Glycyl thioester intermediate" evidence="16">
    <location>
        <position position="598"/>
    </location>
</feature>
<sequence>MSMNPSKLDLEAMMPFSEAYKKFKRLRLFEPSLGVLGFFFVTICVVFCLFYLDSRKFSKGYRVSGQSERFMWLQTKGSVENQRERVEFLGEKGELCNVFDGDWVWDESYPLYQSKDCRFLDEGFRCSENGRPDLFYTKWRWQPRNCNLPRFDAKLMLEKLRNKRLVFVGDSIGRNQWESLLCLLSSAVPHKNSIYEVNGSPITKHKGFLMFKFKTFNCTIEYYRAPFLVLQSRPPSGSQEKIKTTLKLDQMDWTSSQWRDADILIFNTGHWWNYGKTIRGGCYFQEGAEVKMEMTVDDAYQRSIETVVRWIENEVNSSKTQVFFRTYAPVHFRGGDWKNGGSCHLETLPELGSSLVPSESWKEISTLVFLIFFNKVEPVSDEKREKFAMADSAVPPSRSRDLDKLLLRPGNLVEPTFEPGPELREDIKYVKVLVVGAGGLGCELLKDLALSGFRELEVIDMDRIEVSNLNRQFLFRLEDVGKPKAEVAAKRVMERVTGVNIVSHFGRIEDKELDFYSNFHIIALGLDSIEARSYINAVACSFLEYDSDDNPLEETVKPMVDGGTEGFKGHARIIRPGFTPCFECTIWLFPPQVKFPLCTLAETPRNAAHCIEYAHLIKWDEFHSGKAFDPDDPEHMKWVYNEAVKRAELFGIPGVTYSLTQGVVKNIIPAIASTNAIISAACAMETLKIVSGCSKTLSNYLTYNGAEGLHTKVTEFVRDKDCLVCGPGVLVELETSVTLEKFISLLEEHPKLQLSKASITHRGKNLYMQAPPILEEMTRSNLSLPLFELMGKISKDVVHATGTVIKNDKKTSCLRKLRVVFKGVDGVADMDTAGGA</sequence>
<dbReference type="AlphaFoldDB" id="A0A2P5E3P5"/>
<dbReference type="InterPro" id="IPR026057">
    <property type="entry name" value="TBL_C"/>
</dbReference>
<accession>A0A2P5E3P5</accession>
<evidence type="ECO:0000256" key="5">
    <source>
        <dbReference type="ARBA" id="ARBA00015203"/>
    </source>
</evidence>
<gene>
    <name evidence="19" type="ORF">PanWU01x14_006020</name>
</gene>
<dbReference type="EC" id="6.2.1.64" evidence="14"/>
<dbReference type="GO" id="GO:0045116">
    <property type="term" value="P:protein neddylation"/>
    <property type="evidence" value="ECO:0007669"/>
    <property type="project" value="InterPro"/>
</dbReference>
<keyword evidence="8" id="KW-0547">Nucleotide-binding</keyword>
<dbReference type="InterPro" id="IPR023318">
    <property type="entry name" value="Ub_act_enz_dom_a_sf"/>
</dbReference>
<proteinExistence type="inferred from homology"/>
<dbReference type="Pfam" id="PF00899">
    <property type="entry name" value="ThiF"/>
    <property type="match status" value="1"/>
</dbReference>
<dbReference type="InterPro" id="IPR029962">
    <property type="entry name" value="TBL"/>
</dbReference>
<reference evidence="20" key="1">
    <citation type="submission" date="2016-06" db="EMBL/GenBank/DDBJ databases">
        <title>Parallel loss of symbiosis genes in relatives of nitrogen-fixing non-legume Parasponia.</title>
        <authorList>
            <person name="Van Velzen R."/>
            <person name="Holmer R."/>
            <person name="Bu F."/>
            <person name="Rutten L."/>
            <person name="Van Zeijl A."/>
            <person name="Liu W."/>
            <person name="Santuari L."/>
            <person name="Cao Q."/>
            <person name="Sharma T."/>
            <person name="Shen D."/>
            <person name="Roswanjaya Y."/>
            <person name="Wardhani T."/>
            <person name="Kalhor M.S."/>
            <person name="Jansen J."/>
            <person name="Van den Hoogen J."/>
            <person name="Gungor B."/>
            <person name="Hartog M."/>
            <person name="Hontelez J."/>
            <person name="Verver J."/>
            <person name="Yang W.-C."/>
            <person name="Schijlen E."/>
            <person name="Repin R."/>
            <person name="Schilthuizen M."/>
            <person name="Schranz E."/>
            <person name="Heidstra R."/>
            <person name="Miyata K."/>
            <person name="Fedorova E."/>
            <person name="Kohlen W."/>
            <person name="Bisseling T."/>
            <person name="Smit S."/>
            <person name="Geurts R."/>
        </authorList>
    </citation>
    <scope>NUCLEOTIDE SEQUENCE [LARGE SCALE GENOMIC DNA]</scope>
    <source>
        <strain evidence="20">cv. WU1-14</strain>
    </source>
</reference>
<keyword evidence="10" id="KW-0067">ATP-binding</keyword>
<evidence type="ECO:0000256" key="1">
    <source>
        <dbReference type="ARBA" id="ARBA00004167"/>
    </source>
</evidence>
<evidence type="ECO:0000313" key="19">
    <source>
        <dbReference type="EMBL" id="PON80152.1"/>
    </source>
</evidence>
<evidence type="ECO:0000256" key="6">
    <source>
        <dbReference type="ARBA" id="ARBA00022598"/>
    </source>
</evidence>
<dbReference type="SMART" id="SM01181">
    <property type="entry name" value="E2_bind"/>
    <property type="match status" value="1"/>
</dbReference>
<comment type="similarity">
    <text evidence="3">Belongs to the ubiquitin-activating E1 family. UBA3 subfamily.</text>
</comment>
<keyword evidence="6" id="KW-0436">Ligase</keyword>
<evidence type="ECO:0000256" key="12">
    <source>
        <dbReference type="ARBA" id="ARBA00022989"/>
    </source>
</evidence>
<dbReference type="GO" id="GO:0019781">
    <property type="term" value="F:NEDD8 activating enzyme activity"/>
    <property type="evidence" value="ECO:0007669"/>
    <property type="project" value="UniProtKB-EC"/>
</dbReference>
<dbReference type="STRING" id="3476.A0A2P5E3P5"/>
<comment type="subcellular location">
    <subcellularLocation>
        <location evidence="1">Membrane</location>
        <topology evidence="1">Single-pass membrane protein</topology>
    </subcellularLocation>
</comment>
<comment type="similarity">
    <text evidence="4">Belongs to the PC-esterase family. TBL subfamily.</text>
</comment>
<dbReference type="Gene3D" id="3.40.50.720">
    <property type="entry name" value="NAD(P)-binding Rossmann-like Domain"/>
    <property type="match status" value="1"/>
</dbReference>
<evidence type="ECO:0000256" key="10">
    <source>
        <dbReference type="ARBA" id="ARBA00022840"/>
    </source>
</evidence>
<evidence type="ECO:0000256" key="4">
    <source>
        <dbReference type="ARBA" id="ARBA00007727"/>
    </source>
</evidence>
<dbReference type="InterPro" id="IPR030468">
    <property type="entry name" value="Uba3_N"/>
</dbReference>
<evidence type="ECO:0000256" key="14">
    <source>
        <dbReference type="ARBA" id="ARBA00023624"/>
    </source>
</evidence>
<dbReference type="GO" id="GO:0016413">
    <property type="term" value="F:O-acetyltransferase activity"/>
    <property type="evidence" value="ECO:0007669"/>
    <property type="project" value="InterPro"/>
</dbReference>
<keyword evidence="7 17" id="KW-0812">Transmembrane</keyword>
<evidence type="ECO:0000256" key="3">
    <source>
        <dbReference type="ARBA" id="ARBA00006310"/>
    </source>
</evidence>
<dbReference type="GO" id="GO:0005794">
    <property type="term" value="C:Golgi apparatus"/>
    <property type="evidence" value="ECO:0007669"/>
    <property type="project" value="TreeGrafter"/>
</dbReference>
<dbReference type="GO" id="GO:0016020">
    <property type="term" value="C:membrane"/>
    <property type="evidence" value="ECO:0007669"/>
    <property type="project" value="UniProtKB-SubCell"/>
</dbReference>
<evidence type="ECO:0000256" key="2">
    <source>
        <dbReference type="ARBA" id="ARBA00005032"/>
    </source>
</evidence>
<dbReference type="CDD" id="cd01488">
    <property type="entry name" value="Uba3_RUB"/>
    <property type="match status" value="1"/>
</dbReference>
<dbReference type="OrthoDB" id="10255449at2759"/>
<feature type="transmembrane region" description="Helical" evidence="17">
    <location>
        <begin position="33"/>
        <end position="52"/>
    </location>
</feature>
<dbReference type="PROSITE" id="PS00865">
    <property type="entry name" value="UBIQUITIN_ACTIVAT_2"/>
    <property type="match status" value="1"/>
</dbReference>
<keyword evidence="12 17" id="KW-1133">Transmembrane helix</keyword>
<evidence type="ECO:0000256" key="8">
    <source>
        <dbReference type="ARBA" id="ARBA00022741"/>
    </source>
</evidence>